<dbReference type="GO" id="GO:0009396">
    <property type="term" value="P:folic acid-containing compound biosynthetic process"/>
    <property type="evidence" value="ECO:0007669"/>
    <property type="project" value="TreeGrafter"/>
</dbReference>
<accession>A0A640KGD6</accession>
<reference evidence="7" key="1">
    <citation type="submission" date="2019-11" db="EMBL/GenBank/DDBJ databases">
        <title>Leishmania tarentolae CDS.</title>
        <authorList>
            <person name="Goto Y."/>
            <person name="Yamagishi J."/>
        </authorList>
    </citation>
    <scope>NUCLEOTIDE SEQUENCE [LARGE SCALE GENOMIC DNA]</scope>
    <source>
        <strain evidence="7">Parrot Tar II</strain>
    </source>
</reference>
<comment type="catalytic activity">
    <reaction evidence="4">
        <text>(6S)-5-formyl-5,6,7,8-tetrahydrofolate + ATP = (6R)-5,10-methenyltetrahydrofolate + ADP + phosphate</text>
        <dbReference type="Rhea" id="RHEA:10488"/>
        <dbReference type="ChEBI" id="CHEBI:30616"/>
        <dbReference type="ChEBI" id="CHEBI:43474"/>
        <dbReference type="ChEBI" id="CHEBI:57455"/>
        <dbReference type="ChEBI" id="CHEBI:57457"/>
        <dbReference type="ChEBI" id="CHEBI:456216"/>
        <dbReference type="EC" id="6.3.3.2"/>
    </reaction>
</comment>
<evidence type="ECO:0000256" key="4">
    <source>
        <dbReference type="ARBA" id="ARBA00036539"/>
    </source>
</evidence>
<feature type="region of interest" description="Disordered" evidence="6">
    <location>
        <begin position="519"/>
        <end position="541"/>
    </location>
</feature>
<sequence length="620" mass="67048">MGHCQQRCSLLPFAPPPFPFSILHAPPLPLSLSAIRGTLVPLALRLCLSFSKNITSSAPPLFLLPALAERVQACTLLVSFPFFFHGGARNKAEATVCHSISQPKRGEGGRGSRGVIRALSRRFFTRPFPLPPSPLVCVCVCFPSLSLVPCAPGALSPSSLLILPSQVPHDSGMQPIPTAHIKKVLRKEQLLRLRRWAKSKPEQVTAASQQICDHIYKYILTHYRPGEASSARGTSSLPLEEAESQGTTRPAPLPPPALFVLMYLPLYFEVDPLPLMQRLWRIAHRQNIHILTPVVLSEAMATWPTARAAAAPSVEMTAPPASSSALSDPLPPPPPAPHTLESAMVFVEVLDEWDLNTAFVPQGAYNIREFNTSLLEPWLLGPSRTPTMGTPSLYSPSTLEGAKSDDKDDSTVLTSCDGRRRYMVLCDAYANLFPESHADGYRPPGLLEHSDASEHPSTHLSLAVPEEAMHGLRSLDDVSMLVLVPGVLFDVGTGARLGKGGGFYDRFLGYHGNAYRRRHSADSVPSRAGGQKEGDAAPTVRGSVDVSSLSASRVPALQWEVMALAFDDQVLHSSKPGTPAPDIGVSDSSTPLRIPADTHDQPVHCVVSPRGGVEQVSQYR</sequence>
<dbReference type="VEuPathDB" id="TriTrypDB:LtaPh_2313100"/>
<proteinExistence type="inferred from homology"/>
<dbReference type="AlphaFoldDB" id="A0A640KGD6"/>
<name>A0A640KGD6_LEITA</name>
<organism evidence="7 8">
    <name type="scientific">Leishmania tarentolae</name>
    <name type="common">Sauroleishmania tarentolae</name>
    <dbReference type="NCBI Taxonomy" id="5689"/>
    <lineage>
        <taxon>Eukaryota</taxon>
        <taxon>Discoba</taxon>
        <taxon>Euglenozoa</taxon>
        <taxon>Kinetoplastea</taxon>
        <taxon>Metakinetoplastina</taxon>
        <taxon>Trypanosomatida</taxon>
        <taxon>Trypanosomatidae</taxon>
        <taxon>Leishmaniinae</taxon>
        <taxon>Leishmania</taxon>
        <taxon>lizard Leishmania</taxon>
    </lineage>
</organism>
<keyword evidence="3" id="KW-0067">ATP-binding</keyword>
<feature type="compositionally biased region" description="Low complexity" evidence="6">
    <location>
        <begin position="314"/>
        <end position="328"/>
    </location>
</feature>
<dbReference type="GO" id="GO:0005524">
    <property type="term" value="F:ATP binding"/>
    <property type="evidence" value="ECO:0007669"/>
    <property type="project" value="UniProtKB-KW"/>
</dbReference>
<dbReference type="OrthoDB" id="2015992at2759"/>
<dbReference type="Proteomes" id="UP000419144">
    <property type="component" value="Unassembled WGS sequence"/>
</dbReference>
<dbReference type="InterPro" id="IPR024185">
    <property type="entry name" value="FTHF_cligase-like_sf"/>
</dbReference>
<comment type="caution">
    <text evidence="7">The sequence shown here is derived from an EMBL/GenBank/DDBJ whole genome shotgun (WGS) entry which is preliminary data.</text>
</comment>
<dbReference type="PANTHER" id="PTHR23407:SF1">
    <property type="entry name" value="5-FORMYLTETRAHYDROFOLATE CYCLO-LIGASE"/>
    <property type="match status" value="1"/>
</dbReference>
<evidence type="ECO:0000313" key="7">
    <source>
        <dbReference type="EMBL" id="GET88770.1"/>
    </source>
</evidence>
<evidence type="ECO:0000256" key="6">
    <source>
        <dbReference type="SAM" id="MobiDB-lite"/>
    </source>
</evidence>
<dbReference type="SUPFAM" id="SSF100950">
    <property type="entry name" value="NagB/RpiA/CoA transferase-like"/>
    <property type="match status" value="1"/>
</dbReference>
<feature type="region of interest" description="Disordered" evidence="6">
    <location>
        <begin position="573"/>
        <end position="598"/>
    </location>
</feature>
<keyword evidence="2" id="KW-0547">Nucleotide-binding</keyword>
<dbReference type="EC" id="6.3.3.2" evidence="5"/>
<dbReference type="InterPro" id="IPR002698">
    <property type="entry name" value="FTHF_cligase"/>
</dbReference>
<feature type="region of interest" description="Disordered" evidence="6">
    <location>
        <begin position="229"/>
        <end position="251"/>
    </location>
</feature>
<evidence type="ECO:0000256" key="3">
    <source>
        <dbReference type="ARBA" id="ARBA00022840"/>
    </source>
</evidence>
<dbReference type="GO" id="GO:0005739">
    <property type="term" value="C:mitochondrion"/>
    <property type="evidence" value="ECO:0007669"/>
    <property type="project" value="TreeGrafter"/>
</dbReference>
<gene>
    <name evidence="7" type="ORF">LtaPh_2313100</name>
</gene>
<dbReference type="Pfam" id="PF01812">
    <property type="entry name" value="5-FTHF_cyc-lig"/>
    <property type="match status" value="1"/>
</dbReference>
<dbReference type="GO" id="GO:0030272">
    <property type="term" value="F:5-formyltetrahydrofolate cyclo-ligase activity"/>
    <property type="evidence" value="ECO:0007669"/>
    <property type="project" value="UniProtKB-EC"/>
</dbReference>
<dbReference type="EMBL" id="BLBS01000030">
    <property type="protein sequence ID" value="GET88770.1"/>
    <property type="molecule type" value="Genomic_DNA"/>
</dbReference>
<keyword evidence="8" id="KW-1185">Reference proteome</keyword>
<protein>
    <recommendedName>
        <fullName evidence="5">5-formyltetrahydrofolate cyclo-ligase</fullName>
        <ecNumber evidence="5">6.3.3.2</ecNumber>
    </recommendedName>
</protein>
<evidence type="ECO:0000256" key="5">
    <source>
        <dbReference type="ARBA" id="ARBA00038966"/>
    </source>
</evidence>
<feature type="region of interest" description="Disordered" evidence="6">
    <location>
        <begin position="314"/>
        <end position="337"/>
    </location>
</feature>
<dbReference type="InterPro" id="IPR037171">
    <property type="entry name" value="NagB/RpiA_transferase-like"/>
</dbReference>
<dbReference type="PANTHER" id="PTHR23407">
    <property type="entry name" value="ATPASE INHIBITOR/5-FORMYLTETRAHYDROFOLATE CYCLO-LIGASE"/>
    <property type="match status" value="1"/>
</dbReference>
<dbReference type="GO" id="GO:0035999">
    <property type="term" value="P:tetrahydrofolate interconversion"/>
    <property type="evidence" value="ECO:0007669"/>
    <property type="project" value="TreeGrafter"/>
</dbReference>
<evidence type="ECO:0000256" key="2">
    <source>
        <dbReference type="ARBA" id="ARBA00022741"/>
    </source>
</evidence>
<comment type="similarity">
    <text evidence="1">Belongs to the 5-formyltetrahydrofolate cyclo-ligase family.</text>
</comment>
<evidence type="ECO:0000256" key="1">
    <source>
        <dbReference type="ARBA" id="ARBA00010638"/>
    </source>
</evidence>
<evidence type="ECO:0000313" key="8">
    <source>
        <dbReference type="Proteomes" id="UP000419144"/>
    </source>
</evidence>
<dbReference type="Gene3D" id="3.40.50.10420">
    <property type="entry name" value="NagB/RpiA/CoA transferase-like"/>
    <property type="match status" value="2"/>
</dbReference>